<dbReference type="Proteomes" id="UP000305517">
    <property type="component" value="Unassembled WGS sequence"/>
</dbReference>
<accession>A0A5R8WHE2</accession>
<keyword evidence="1" id="KW-0732">Signal</keyword>
<dbReference type="OrthoDB" id="883498at2"/>
<dbReference type="RefSeq" id="WP_138082282.1">
    <property type="nucleotide sequence ID" value="NZ_VAJM01000020.1"/>
</dbReference>
<evidence type="ECO:0000313" key="2">
    <source>
        <dbReference type="EMBL" id="TLM87889.1"/>
    </source>
</evidence>
<feature type="chain" id="PRO_5024307409" evidence="1">
    <location>
        <begin position="29"/>
        <end position="136"/>
    </location>
</feature>
<feature type="signal peptide" evidence="1">
    <location>
        <begin position="1"/>
        <end position="28"/>
    </location>
</feature>
<evidence type="ECO:0000256" key="1">
    <source>
        <dbReference type="SAM" id="SignalP"/>
    </source>
</evidence>
<protein>
    <submittedName>
        <fullName evidence="2">Uncharacterized protein</fullName>
    </submittedName>
</protein>
<name>A0A5R8WHE2_9BACT</name>
<evidence type="ECO:0000313" key="3">
    <source>
        <dbReference type="Proteomes" id="UP000305517"/>
    </source>
</evidence>
<keyword evidence="3" id="KW-1185">Reference proteome</keyword>
<reference evidence="2 3" key="1">
    <citation type="submission" date="2019-05" db="EMBL/GenBank/DDBJ databases">
        <title>Hymenobacter edaphi sp. nov., isolated from abandoned arsenic-contaminated farmland soil.</title>
        <authorList>
            <person name="Nie L."/>
        </authorList>
    </citation>
    <scope>NUCLEOTIDE SEQUENCE [LARGE SCALE GENOMIC DNA]</scope>
    <source>
        <strain evidence="2 3">1-3-3-8</strain>
    </source>
</reference>
<dbReference type="EMBL" id="VAJM01000020">
    <property type="protein sequence ID" value="TLM87889.1"/>
    <property type="molecule type" value="Genomic_DNA"/>
</dbReference>
<comment type="caution">
    <text evidence="2">The sequence shown here is derived from an EMBL/GenBank/DDBJ whole genome shotgun (WGS) entry which is preliminary data.</text>
</comment>
<dbReference type="AlphaFoldDB" id="A0A5R8WHE2"/>
<proteinExistence type="predicted"/>
<sequence>MKTALINTRVLLLAATACTLGFAQPAAAADKNNTNTDGQPVCVDKVADFTYLVRVSNPAQKASQLWLERVDTGARLYSSSDKAPSFGRKLNVKNLEDGQYAIVVQTGKSTRRYTLELATQRKQRVASLHENAVAAR</sequence>
<gene>
    <name evidence="2" type="ORF">FDY95_24925</name>
</gene>
<organism evidence="2 3">
    <name type="scientific">Hymenobacter jeollabukensis</name>
    <dbReference type="NCBI Taxonomy" id="2025313"/>
    <lineage>
        <taxon>Bacteria</taxon>
        <taxon>Pseudomonadati</taxon>
        <taxon>Bacteroidota</taxon>
        <taxon>Cytophagia</taxon>
        <taxon>Cytophagales</taxon>
        <taxon>Hymenobacteraceae</taxon>
        <taxon>Hymenobacter</taxon>
    </lineage>
</organism>